<reference evidence="2 3" key="1">
    <citation type="submission" date="2024-09" db="EMBL/GenBank/DDBJ databases">
        <authorList>
            <person name="Sun Q."/>
            <person name="Mori K."/>
        </authorList>
    </citation>
    <scope>NUCLEOTIDE SEQUENCE [LARGE SCALE GENOMIC DNA]</scope>
    <source>
        <strain evidence="2 3">CCM 7650</strain>
    </source>
</reference>
<evidence type="ECO:0000256" key="1">
    <source>
        <dbReference type="SAM" id="SignalP"/>
    </source>
</evidence>
<gene>
    <name evidence="2" type="ORF">ACFFIP_15855</name>
</gene>
<proteinExistence type="predicted"/>
<keyword evidence="3" id="KW-1185">Reference proteome</keyword>
<evidence type="ECO:0000313" key="2">
    <source>
        <dbReference type="EMBL" id="MFC0264169.1"/>
    </source>
</evidence>
<organism evidence="2 3">
    <name type="scientific">Fontibacter flavus</name>
    <dbReference type="NCBI Taxonomy" id="654838"/>
    <lineage>
        <taxon>Bacteria</taxon>
        <taxon>Pseudomonadati</taxon>
        <taxon>Bacteroidota</taxon>
        <taxon>Cytophagia</taxon>
        <taxon>Cytophagales</taxon>
        <taxon>Cyclobacteriaceae</taxon>
        <taxon>Fontibacter</taxon>
    </lineage>
</organism>
<accession>A0ABV6FWB3</accession>
<feature type="chain" id="PRO_5046712237" description="DKNYY family protein" evidence="1">
    <location>
        <begin position="30"/>
        <end position="225"/>
    </location>
</feature>
<dbReference type="EMBL" id="JBHLWI010000044">
    <property type="protein sequence ID" value="MFC0264169.1"/>
    <property type="molecule type" value="Genomic_DNA"/>
</dbReference>
<protein>
    <recommendedName>
        <fullName evidence="4">DKNYY family protein</fullName>
    </recommendedName>
</protein>
<keyword evidence="1" id="KW-0732">Signal</keyword>
<sequence>MHFLMRMLRLFSLFLIAGLSYLCVSCAQAYFTRPLPVDAQNKYKFPASLRGTYSYQADVAVGVTKKAFIEFEHKNFILEHVDTVILDNRTEALIHKPSGSFQKRDGKLNFYEFSKSSFELNQDQFLRKASKDVYVLNEQKGSHWEVNPIVRKSAREVYVLYLKKEDIPSDFKRLENGEVDVSWTKKEILQKIEEGLFSRYRTYYKTNRIYIFERIESETINLDDY</sequence>
<dbReference type="Proteomes" id="UP001589797">
    <property type="component" value="Unassembled WGS sequence"/>
</dbReference>
<dbReference type="RefSeq" id="WP_382388681.1">
    <property type="nucleotide sequence ID" value="NZ_JBHLWI010000044.1"/>
</dbReference>
<feature type="signal peptide" evidence="1">
    <location>
        <begin position="1"/>
        <end position="29"/>
    </location>
</feature>
<evidence type="ECO:0008006" key="4">
    <source>
        <dbReference type="Google" id="ProtNLM"/>
    </source>
</evidence>
<name>A0ABV6FWB3_9BACT</name>
<evidence type="ECO:0000313" key="3">
    <source>
        <dbReference type="Proteomes" id="UP001589797"/>
    </source>
</evidence>
<comment type="caution">
    <text evidence="2">The sequence shown here is derived from an EMBL/GenBank/DDBJ whole genome shotgun (WGS) entry which is preliminary data.</text>
</comment>